<dbReference type="GeneID" id="19154214"/>
<organism evidence="1 2">
    <name type="scientific">Cochliobolus carbonum (strain 26-R-13)</name>
    <name type="common">Maize leaf spot fungus</name>
    <name type="synonym">Bipolaris zeicola</name>
    <dbReference type="NCBI Taxonomy" id="930089"/>
    <lineage>
        <taxon>Eukaryota</taxon>
        <taxon>Fungi</taxon>
        <taxon>Dikarya</taxon>
        <taxon>Ascomycota</taxon>
        <taxon>Pezizomycotina</taxon>
        <taxon>Dothideomycetes</taxon>
        <taxon>Pleosporomycetidae</taxon>
        <taxon>Pleosporales</taxon>
        <taxon>Pleosporineae</taxon>
        <taxon>Pleosporaceae</taxon>
        <taxon>Bipolaris</taxon>
    </lineage>
</organism>
<keyword evidence="2" id="KW-1185">Reference proteome</keyword>
<dbReference type="RefSeq" id="XP_007712499.1">
    <property type="nucleotide sequence ID" value="XM_007714309.1"/>
</dbReference>
<proteinExistence type="predicted"/>
<reference evidence="1 2" key="1">
    <citation type="journal article" date="2013" name="PLoS Genet.">
        <title>Comparative genome structure, secondary metabolite, and effector coding capacity across Cochliobolus pathogens.</title>
        <authorList>
            <person name="Condon B.J."/>
            <person name="Leng Y."/>
            <person name="Wu D."/>
            <person name="Bushley K.E."/>
            <person name="Ohm R.A."/>
            <person name="Otillar R."/>
            <person name="Martin J."/>
            <person name="Schackwitz W."/>
            <person name="Grimwood J."/>
            <person name="MohdZainudin N."/>
            <person name="Xue C."/>
            <person name="Wang R."/>
            <person name="Manning V.A."/>
            <person name="Dhillon B."/>
            <person name="Tu Z.J."/>
            <person name="Steffenson B.J."/>
            <person name="Salamov A."/>
            <person name="Sun H."/>
            <person name="Lowry S."/>
            <person name="LaButti K."/>
            <person name="Han J."/>
            <person name="Copeland A."/>
            <person name="Lindquist E."/>
            <person name="Barry K."/>
            <person name="Schmutz J."/>
            <person name="Baker S.E."/>
            <person name="Ciuffetti L.M."/>
            <person name="Grigoriev I.V."/>
            <person name="Zhong S."/>
            <person name="Turgeon B.G."/>
        </authorList>
    </citation>
    <scope>NUCLEOTIDE SEQUENCE [LARGE SCALE GENOMIC DNA]</scope>
    <source>
        <strain evidence="1 2">26-R-13</strain>
    </source>
</reference>
<evidence type="ECO:0000313" key="2">
    <source>
        <dbReference type="Proteomes" id="UP000053841"/>
    </source>
</evidence>
<protein>
    <submittedName>
        <fullName evidence="1">Uncharacterized protein</fullName>
    </submittedName>
</protein>
<dbReference type="KEGG" id="bze:COCCADRAFT_96725"/>
<dbReference type="AlphaFoldDB" id="W6YCF7"/>
<dbReference type="HOGENOM" id="CLU_2468726_0_0_1"/>
<gene>
    <name evidence="1" type="ORF">COCCADRAFT_96725</name>
</gene>
<name>W6YCF7_COCC2</name>
<dbReference type="Proteomes" id="UP000053841">
    <property type="component" value="Unassembled WGS sequence"/>
</dbReference>
<evidence type="ECO:0000313" key="1">
    <source>
        <dbReference type="EMBL" id="EUC33194.1"/>
    </source>
</evidence>
<accession>W6YCF7</accession>
<dbReference type="EMBL" id="KI964615">
    <property type="protein sequence ID" value="EUC33194.1"/>
    <property type="molecule type" value="Genomic_DNA"/>
</dbReference>
<sequence length="88" mass="10299">MLLRIQHCAVTPVIVPFARNKNQKKRNQSQTQLTDTQSGIIFFFHHLPLLPIYSVQCTYHPPILIIILDDLVYLSKTLALRWQKKMRG</sequence>